<reference evidence="3" key="1">
    <citation type="submission" date="2023-06" db="EMBL/GenBank/DDBJ databases">
        <authorList>
            <person name="Delattre M."/>
        </authorList>
    </citation>
    <scope>NUCLEOTIDE SEQUENCE</scope>
    <source>
        <strain evidence="3">AF72</strain>
    </source>
</reference>
<dbReference type="Proteomes" id="UP001177023">
    <property type="component" value="Unassembled WGS sequence"/>
</dbReference>
<dbReference type="AlphaFoldDB" id="A0AA36G843"/>
<comment type="caution">
    <text evidence="3">The sequence shown here is derived from an EMBL/GenBank/DDBJ whole genome shotgun (WGS) entry which is preliminary data.</text>
</comment>
<feature type="region of interest" description="Disordered" evidence="1">
    <location>
        <begin position="1"/>
        <end position="32"/>
    </location>
</feature>
<sequence length="97" mass="10475">MGVHHCLQDDRHTDSNKVSKGGDCKSDADCPEPHSKCAKLSKMRFFLLILLIVAMAVEICSALSCQTDDDCAGIWIHPPFTCIKNGAGAGYCGHLEP</sequence>
<keyword evidence="2" id="KW-1133">Transmembrane helix</keyword>
<dbReference type="EMBL" id="CATQJA010002642">
    <property type="protein sequence ID" value="CAJ0576123.1"/>
    <property type="molecule type" value="Genomic_DNA"/>
</dbReference>
<name>A0AA36G843_9BILA</name>
<proteinExistence type="predicted"/>
<evidence type="ECO:0000313" key="4">
    <source>
        <dbReference type="Proteomes" id="UP001177023"/>
    </source>
</evidence>
<gene>
    <name evidence="3" type="ORF">MSPICULIGERA_LOCUS14422</name>
</gene>
<feature type="transmembrane region" description="Helical" evidence="2">
    <location>
        <begin position="45"/>
        <end position="64"/>
    </location>
</feature>
<keyword evidence="4" id="KW-1185">Reference proteome</keyword>
<organism evidence="3 4">
    <name type="scientific">Mesorhabditis spiculigera</name>
    <dbReference type="NCBI Taxonomy" id="96644"/>
    <lineage>
        <taxon>Eukaryota</taxon>
        <taxon>Metazoa</taxon>
        <taxon>Ecdysozoa</taxon>
        <taxon>Nematoda</taxon>
        <taxon>Chromadorea</taxon>
        <taxon>Rhabditida</taxon>
        <taxon>Rhabditina</taxon>
        <taxon>Rhabditomorpha</taxon>
        <taxon>Rhabditoidea</taxon>
        <taxon>Rhabditidae</taxon>
        <taxon>Mesorhabditinae</taxon>
        <taxon>Mesorhabditis</taxon>
    </lineage>
</organism>
<keyword evidence="2" id="KW-0472">Membrane</keyword>
<protein>
    <submittedName>
        <fullName evidence="3">Uncharacterized protein</fullName>
    </submittedName>
</protein>
<accession>A0AA36G843</accession>
<evidence type="ECO:0000256" key="1">
    <source>
        <dbReference type="SAM" id="MobiDB-lite"/>
    </source>
</evidence>
<evidence type="ECO:0000256" key="2">
    <source>
        <dbReference type="SAM" id="Phobius"/>
    </source>
</evidence>
<feature type="non-terminal residue" evidence="3">
    <location>
        <position position="97"/>
    </location>
</feature>
<keyword evidence="2" id="KW-0812">Transmembrane</keyword>
<evidence type="ECO:0000313" key="3">
    <source>
        <dbReference type="EMBL" id="CAJ0576123.1"/>
    </source>
</evidence>